<dbReference type="InterPro" id="IPR011335">
    <property type="entry name" value="Restrct_endonuc-II-like"/>
</dbReference>
<gene>
    <name evidence="14" type="ORF">SAMN05661008_00347</name>
</gene>
<organism evidence="14 15">
    <name type="scientific">Alkalithermobacter thermoalcaliphilus JW-YL-7 = DSM 7308</name>
    <dbReference type="NCBI Taxonomy" id="1121328"/>
    <lineage>
        <taxon>Bacteria</taxon>
        <taxon>Bacillati</taxon>
        <taxon>Bacillota</taxon>
        <taxon>Clostridia</taxon>
        <taxon>Peptostreptococcales</taxon>
        <taxon>Tepidibacteraceae</taxon>
        <taxon>Alkalithermobacter</taxon>
    </lineage>
</organism>
<keyword evidence="15" id="KW-1185">Reference proteome</keyword>
<evidence type="ECO:0000256" key="3">
    <source>
        <dbReference type="ARBA" id="ARBA00022490"/>
    </source>
</evidence>
<keyword evidence="10" id="KW-0233">DNA recombination</keyword>
<reference evidence="14 15" key="1">
    <citation type="submission" date="2016-11" db="EMBL/GenBank/DDBJ databases">
        <authorList>
            <person name="Varghese N."/>
            <person name="Submissions S."/>
        </authorList>
    </citation>
    <scope>NUCLEOTIDE SEQUENCE [LARGE SCALE GENOMIC DNA]</scope>
    <source>
        <strain evidence="14 15">DSM 7308</strain>
    </source>
</reference>
<evidence type="ECO:0000256" key="9">
    <source>
        <dbReference type="ARBA" id="ARBA00022842"/>
    </source>
</evidence>
<sequence length="110" mass="12957">MCHNPYSKETILMELKSTKQKSLPLSNIKNNQLVGLCNASTYEGVKAYFIINFREVEETYAIEAEKIKDFIENTDRKSIPIKWCRENGILIEQEKKKSRYRYNVDSFLLN</sequence>
<evidence type="ECO:0000256" key="8">
    <source>
        <dbReference type="ARBA" id="ARBA00022801"/>
    </source>
</evidence>
<keyword evidence="7" id="KW-0227">DNA damage</keyword>
<evidence type="ECO:0000256" key="4">
    <source>
        <dbReference type="ARBA" id="ARBA00022722"/>
    </source>
</evidence>
<dbReference type="SUPFAM" id="SSF52980">
    <property type="entry name" value="Restriction endonuclease-like"/>
    <property type="match status" value="1"/>
</dbReference>
<dbReference type="Gene3D" id="3.40.1350.10">
    <property type="match status" value="1"/>
</dbReference>
<dbReference type="Proteomes" id="UP000323392">
    <property type="component" value="Unassembled WGS sequence"/>
</dbReference>
<protein>
    <recommendedName>
        <fullName evidence="13">Holliday junction resolvase RecU</fullName>
    </recommendedName>
</protein>
<comment type="caution">
    <text evidence="14">The sequence shown here is derived from an EMBL/GenBank/DDBJ whole genome shotgun (WGS) entry which is preliminary data.</text>
</comment>
<evidence type="ECO:0000256" key="6">
    <source>
        <dbReference type="ARBA" id="ARBA00022759"/>
    </source>
</evidence>
<evidence type="ECO:0000256" key="1">
    <source>
        <dbReference type="ARBA" id="ARBA00001946"/>
    </source>
</evidence>
<dbReference type="Pfam" id="PF03838">
    <property type="entry name" value="RecU"/>
    <property type="match status" value="1"/>
</dbReference>
<evidence type="ECO:0000256" key="2">
    <source>
        <dbReference type="ARBA" id="ARBA00004496"/>
    </source>
</evidence>
<dbReference type="InterPro" id="IPR004612">
    <property type="entry name" value="Resolv_RecU"/>
</dbReference>
<proteinExistence type="inferred from homology"/>
<keyword evidence="4" id="KW-0540">Nuclease</keyword>
<evidence type="ECO:0000256" key="12">
    <source>
        <dbReference type="ARBA" id="ARBA00023447"/>
    </source>
</evidence>
<name>A0ABY1ISI6_CLOPD</name>
<keyword evidence="11" id="KW-0234">DNA repair</keyword>
<evidence type="ECO:0000256" key="5">
    <source>
        <dbReference type="ARBA" id="ARBA00022723"/>
    </source>
</evidence>
<comment type="cofactor">
    <cofactor evidence="1">
        <name>Mg(2+)</name>
        <dbReference type="ChEBI" id="CHEBI:18420"/>
    </cofactor>
</comment>
<comment type="subcellular location">
    <subcellularLocation>
        <location evidence="2">Cytoplasm</location>
    </subcellularLocation>
</comment>
<evidence type="ECO:0000256" key="11">
    <source>
        <dbReference type="ARBA" id="ARBA00023204"/>
    </source>
</evidence>
<keyword evidence="5" id="KW-0479">Metal-binding</keyword>
<keyword evidence="9" id="KW-0460">Magnesium</keyword>
<evidence type="ECO:0000313" key="14">
    <source>
        <dbReference type="EMBL" id="SHK50556.1"/>
    </source>
</evidence>
<keyword evidence="8" id="KW-0378">Hydrolase</keyword>
<evidence type="ECO:0000256" key="13">
    <source>
        <dbReference type="ARBA" id="ARBA00029523"/>
    </source>
</evidence>
<evidence type="ECO:0000256" key="7">
    <source>
        <dbReference type="ARBA" id="ARBA00022763"/>
    </source>
</evidence>
<keyword evidence="6" id="KW-0255">Endonuclease</keyword>
<dbReference type="EMBL" id="FRBG01000002">
    <property type="protein sequence ID" value="SHK50556.1"/>
    <property type="molecule type" value="Genomic_DNA"/>
</dbReference>
<comment type="similarity">
    <text evidence="12">Belongs to the RecU family.</text>
</comment>
<evidence type="ECO:0000256" key="10">
    <source>
        <dbReference type="ARBA" id="ARBA00023172"/>
    </source>
</evidence>
<evidence type="ECO:0000313" key="15">
    <source>
        <dbReference type="Proteomes" id="UP000323392"/>
    </source>
</evidence>
<dbReference type="InterPro" id="IPR011856">
    <property type="entry name" value="tRNA_endonuc-like_dom_sf"/>
</dbReference>
<keyword evidence="3" id="KW-0963">Cytoplasm</keyword>
<accession>A0ABY1ISI6</accession>